<feature type="domain" description="Histidine kinase" evidence="9">
    <location>
        <begin position="138"/>
        <end position="328"/>
    </location>
</feature>
<evidence type="ECO:0000313" key="12">
    <source>
        <dbReference type="Proteomes" id="UP000321085"/>
    </source>
</evidence>
<dbReference type="Pfam" id="PF00072">
    <property type="entry name" value="Response_reg"/>
    <property type="match status" value="1"/>
</dbReference>
<dbReference type="EMBL" id="BJYU01000069">
    <property type="protein sequence ID" value="GEO16601.1"/>
    <property type="molecule type" value="Genomic_DNA"/>
</dbReference>
<dbReference type="InterPro" id="IPR003594">
    <property type="entry name" value="HATPase_dom"/>
</dbReference>
<keyword evidence="7" id="KW-0067">ATP-binding</keyword>
<dbReference type="Gene3D" id="3.30.565.10">
    <property type="entry name" value="Histidine kinase-like ATPase, C-terminal domain"/>
    <property type="match status" value="1"/>
</dbReference>
<proteinExistence type="predicted"/>
<dbReference type="Proteomes" id="UP000321085">
    <property type="component" value="Unassembled WGS sequence"/>
</dbReference>
<comment type="caution">
    <text evidence="11">The sequence shown here is derived from an EMBL/GenBank/DDBJ whole genome shotgun (WGS) entry which is preliminary data.</text>
</comment>
<dbReference type="Gene3D" id="3.30.450.20">
    <property type="entry name" value="PAS domain"/>
    <property type="match status" value="1"/>
</dbReference>
<accession>A0A512BXC1</accession>
<evidence type="ECO:0000256" key="5">
    <source>
        <dbReference type="ARBA" id="ARBA00022741"/>
    </source>
</evidence>
<sequence>MRILFVDDDPDTRVLAIRAVAQEFPDADFQEAPDLATLDDVLRERAPDILVSDFDLRWSDGLAVFDRVKASNPLCCTVMFTGTGNEELAVRALKRGFDDYVVKGATQLRRLAMAVRSAYDRRRQLLELGESRDLVLKELYHRLHNNLQIVISLLRMTEKATSNGTDREQLADLGRRIQALSALQEEFYRSEDFRRVDFAAFIERLAGSLTGLTGGRVRLAPQLETMELPVDLAVPFGLIANEILTVALKHAFPDGRTGYLSVALERKADRAVLTIADDGAGYPGDLDLSAAASSLGMRVIRRLADQVEGEVSFERGEAGAICRISVPV</sequence>
<dbReference type="Gene3D" id="3.40.50.2300">
    <property type="match status" value="1"/>
</dbReference>
<organism evidence="11 12">
    <name type="scientific">Microvirga aerophila</name>
    <dbReference type="NCBI Taxonomy" id="670291"/>
    <lineage>
        <taxon>Bacteria</taxon>
        <taxon>Pseudomonadati</taxon>
        <taxon>Pseudomonadota</taxon>
        <taxon>Alphaproteobacteria</taxon>
        <taxon>Hyphomicrobiales</taxon>
        <taxon>Methylobacteriaceae</taxon>
        <taxon>Microvirga</taxon>
    </lineage>
</organism>
<name>A0A512BXC1_9HYPH</name>
<gene>
    <name evidence="11" type="ORF">MAE02_42970</name>
</gene>
<feature type="modified residue" description="4-aspartylphosphate" evidence="8">
    <location>
        <position position="53"/>
    </location>
</feature>
<protein>
    <recommendedName>
        <fullName evidence="2">histidine kinase</fullName>
        <ecNumber evidence="2">2.7.13.3</ecNumber>
    </recommendedName>
</protein>
<dbReference type="GO" id="GO:0004673">
    <property type="term" value="F:protein histidine kinase activity"/>
    <property type="evidence" value="ECO:0007669"/>
    <property type="project" value="UniProtKB-EC"/>
</dbReference>
<dbReference type="PANTHER" id="PTHR41523">
    <property type="entry name" value="TWO-COMPONENT SYSTEM SENSOR PROTEIN"/>
    <property type="match status" value="1"/>
</dbReference>
<dbReference type="PROSITE" id="PS50109">
    <property type="entry name" value="HIS_KIN"/>
    <property type="match status" value="1"/>
</dbReference>
<evidence type="ECO:0000256" key="4">
    <source>
        <dbReference type="ARBA" id="ARBA00022679"/>
    </source>
</evidence>
<evidence type="ECO:0000313" key="11">
    <source>
        <dbReference type="EMBL" id="GEO16601.1"/>
    </source>
</evidence>
<keyword evidence="6" id="KW-0418">Kinase</keyword>
<evidence type="ECO:0000259" key="9">
    <source>
        <dbReference type="PROSITE" id="PS50109"/>
    </source>
</evidence>
<evidence type="ECO:0000256" key="8">
    <source>
        <dbReference type="PROSITE-ProRule" id="PRU00169"/>
    </source>
</evidence>
<dbReference type="InterPro" id="IPR011006">
    <property type="entry name" value="CheY-like_superfamily"/>
</dbReference>
<dbReference type="RefSeq" id="WP_162815827.1">
    <property type="nucleotide sequence ID" value="NZ_BJYU01000069.1"/>
</dbReference>
<dbReference type="InterPro" id="IPR011495">
    <property type="entry name" value="Sig_transdc_His_kin_sub2_dim/P"/>
</dbReference>
<dbReference type="InterPro" id="IPR036890">
    <property type="entry name" value="HATPase_C_sf"/>
</dbReference>
<dbReference type="InterPro" id="IPR005467">
    <property type="entry name" value="His_kinase_dom"/>
</dbReference>
<dbReference type="CDD" id="cd00156">
    <property type="entry name" value="REC"/>
    <property type="match status" value="1"/>
</dbReference>
<evidence type="ECO:0000256" key="6">
    <source>
        <dbReference type="ARBA" id="ARBA00022777"/>
    </source>
</evidence>
<dbReference type="PROSITE" id="PS50110">
    <property type="entry name" value="RESPONSE_REGULATORY"/>
    <property type="match status" value="1"/>
</dbReference>
<dbReference type="Pfam" id="PF07568">
    <property type="entry name" value="HisKA_2"/>
    <property type="match status" value="1"/>
</dbReference>
<dbReference type="SMART" id="SM00448">
    <property type="entry name" value="REC"/>
    <property type="match status" value="1"/>
</dbReference>
<dbReference type="InterPro" id="IPR001789">
    <property type="entry name" value="Sig_transdc_resp-reg_receiver"/>
</dbReference>
<keyword evidence="4" id="KW-0808">Transferase</keyword>
<dbReference type="SUPFAM" id="SSF52172">
    <property type="entry name" value="CheY-like"/>
    <property type="match status" value="1"/>
</dbReference>
<dbReference type="PANTHER" id="PTHR41523:SF8">
    <property type="entry name" value="ETHYLENE RESPONSE SENSOR PROTEIN"/>
    <property type="match status" value="1"/>
</dbReference>
<evidence type="ECO:0000256" key="7">
    <source>
        <dbReference type="ARBA" id="ARBA00022840"/>
    </source>
</evidence>
<keyword evidence="5" id="KW-0547">Nucleotide-binding</keyword>
<evidence type="ECO:0000256" key="2">
    <source>
        <dbReference type="ARBA" id="ARBA00012438"/>
    </source>
</evidence>
<dbReference type="SUPFAM" id="SSF55874">
    <property type="entry name" value="ATPase domain of HSP90 chaperone/DNA topoisomerase II/histidine kinase"/>
    <property type="match status" value="1"/>
</dbReference>
<dbReference type="AlphaFoldDB" id="A0A512BXC1"/>
<dbReference type="Pfam" id="PF13581">
    <property type="entry name" value="HATPase_c_2"/>
    <property type="match status" value="1"/>
</dbReference>
<evidence type="ECO:0000256" key="3">
    <source>
        <dbReference type="ARBA" id="ARBA00022553"/>
    </source>
</evidence>
<reference evidence="11 12" key="1">
    <citation type="submission" date="2019-07" db="EMBL/GenBank/DDBJ databases">
        <title>Whole genome shotgun sequence of Microvirga aerophila NBRC 106136.</title>
        <authorList>
            <person name="Hosoyama A."/>
            <person name="Uohara A."/>
            <person name="Ohji S."/>
            <person name="Ichikawa N."/>
        </authorList>
    </citation>
    <scope>NUCLEOTIDE SEQUENCE [LARGE SCALE GENOMIC DNA]</scope>
    <source>
        <strain evidence="11 12">NBRC 106136</strain>
    </source>
</reference>
<comment type="catalytic activity">
    <reaction evidence="1">
        <text>ATP + protein L-histidine = ADP + protein N-phospho-L-histidine.</text>
        <dbReference type="EC" id="2.7.13.3"/>
    </reaction>
</comment>
<feature type="domain" description="Response regulatory" evidence="10">
    <location>
        <begin position="2"/>
        <end position="118"/>
    </location>
</feature>
<dbReference type="GO" id="GO:0000160">
    <property type="term" value="P:phosphorelay signal transduction system"/>
    <property type="evidence" value="ECO:0007669"/>
    <property type="project" value="InterPro"/>
</dbReference>
<keyword evidence="3 8" id="KW-0597">Phosphoprotein</keyword>
<dbReference type="EC" id="2.7.13.3" evidence="2"/>
<evidence type="ECO:0000256" key="1">
    <source>
        <dbReference type="ARBA" id="ARBA00000085"/>
    </source>
</evidence>
<evidence type="ECO:0000259" key="10">
    <source>
        <dbReference type="PROSITE" id="PS50110"/>
    </source>
</evidence>
<dbReference type="GO" id="GO:0005524">
    <property type="term" value="F:ATP binding"/>
    <property type="evidence" value="ECO:0007669"/>
    <property type="project" value="UniProtKB-KW"/>
</dbReference>
<keyword evidence="12" id="KW-1185">Reference proteome</keyword>